<evidence type="ECO:0000313" key="2">
    <source>
        <dbReference type="EnsemblMetazoa" id="AFUN007001-PA"/>
    </source>
</evidence>
<dbReference type="PANTHER" id="PTHR47331:SF5">
    <property type="entry name" value="RIBONUCLEASE H"/>
    <property type="match status" value="1"/>
</dbReference>
<dbReference type="STRING" id="62324.A0A182RL83"/>
<feature type="domain" description="DUF5641" evidence="1">
    <location>
        <begin position="60"/>
        <end position="133"/>
    </location>
</feature>
<dbReference type="VEuPathDB" id="VectorBase:AFUN007001"/>
<name>A0A182RL83_ANOFN</name>
<accession>A0A182RL83</accession>
<dbReference type="EnsemblMetazoa" id="AFUN007001-RA">
    <property type="protein sequence ID" value="AFUN007001-PA"/>
    <property type="gene ID" value="AFUN007001"/>
</dbReference>
<sequence>MVSHLTAIPKESIFDSFLRAPHISADSAIKSLKEASEGDSWKCSAAARRFGNTSSSGGRSSTEYLSGLHPRTKWTKKRDNIREGTTLLLKEDNLPPLKWRYGRVIKVYPGDDGLIRVVDVKTAKKKKKKKMTRQRTVNIEGLFREFACYQGNPNRQLRKMVETDRSTGG</sequence>
<organism evidence="2">
    <name type="scientific">Anopheles funestus</name>
    <name type="common">African malaria mosquito</name>
    <dbReference type="NCBI Taxonomy" id="62324"/>
    <lineage>
        <taxon>Eukaryota</taxon>
        <taxon>Metazoa</taxon>
        <taxon>Ecdysozoa</taxon>
        <taxon>Arthropoda</taxon>
        <taxon>Hexapoda</taxon>
        <taxon>Insecta</taxon>
        <taxon>Pterygota</taxon>
        <taxon>Neoptera</taxon>
        <taxon>Endopterygota</taxon>
        <taxon>Diptera</taxon>
        <taxon>Nematocera</taxon>
        <taxon>Culicoidea</taxon>
        <taxon>Culicidae</taxon>
        <taxon>Anophelinae</taxon>
        <taxon>Anopheles</taxon>
    </lineage>
</organism>
<dbReference type="AlphaFoldDB" id="A0A182RL83"/>
<reference evidence="2" key="1">
    <citation type="submission" date="2020-05" db="UniProtKB">
        <authorList>
            <consortium name="EnsemblMetazoa"/>
        </authorList>
    </citation>
    <scope>IDENTIFICATION</scope>
    <source>
        <strain evidence="2">FUMOZ</strain>
    </source>
</reference>
<dbReference type="PANTHER" id="PTHR47331">
    <property type="entry name" value="PHD-TYPE DOMAIN-CONTAINING PROTEIN"/>
    <property type="match status" value="1"/>
</dbReference>
<protein>
    <submittedName>
        <fullName evidence="2">DUF5641 domain-containing protein</fullName>
    </submittedName>
</protein>
<dbReference type="Pfam" id="PF18701">
    <property type="entry name" value="DUF5641"/>
    <property type="match status" value="1"/>
</dbReference>
<evidence type="ECO:0000259" key="1">
    <source>
        <dbReference type="Pfam" id="PF18701"/>
    </source>
</evidence>
<dbReference type="InterPro" id="IPR040676">
    <property type="entry name" value="DUF5641"/>
</dbReference>
<proteinExistence type="predicted"/>
<dbReference type="VEuPathDB" id="VectorBase:AFUN2_014040"/>